<accession>A0A0C2JW10</accession>
<dbReference type="Proteomes" id="UP000031668">
    <property type="component" value="Unassembled WGS sequence"/>
</dbReference>
<sequence>MNELIREIQTLRYNALKFKSSRMFEEAGKAFYDIGIRKDVYLKLYDEALALYEEAATCYIKVNSPSVIDCYMRIIGALLKNNNIFLGIQRCFEFGYRCGNKFGDIQKMEELYKRGEDLRSEHEKLHTCVRTNFDLTEYENDPHKALADYENVYNYLNKVICKKRVCDIASRKPYL</sequence>
<dbReference type="Pfam" id="PF14938">
    <property type="entry name" value="SNAP"/>
    <property type="match status" value="1"/>
</dbReference>
<dbReference type="EMBL" id="JWZT01000751">
    <property type="protein sequence ID" value="KII73613.1"/>
    <property type="molecule type" value="Genomic_DNA"/>
</dbReference>
<proteinExistence type="predicted"/>
<comment type="caution">
    <text evidence="1">The sequence shown here is derived from an EMBL/GenBank/DDBJ whole genome shotgun (WGS) entry which is preliminary data.</text>
</comment>
<organism evidence="1 2">
    <name type="scientific">Thelohanellus kitauei</name>
    <name type="common">Myxosporean</name>
    <dbReference type="NCBI Taxonomy" id="669202"/>
    <lineage>
        <taxon>Eukaryota</taxon>
        <taxon>Metazoa</taxon>
        <taxon>Cnidaria</taxon>
        <taxon>Myxozoa</taxon>
        <taxon>Myxosporea</taxon>
        <taxon>Bivalvulida</taxon>
        <taxon>Platysporina</taxon>
        <taxon>Myxobolidae</taxon>
        <taxon>Thelohanellus</taxon>
    </lineage>
</organism>
<protein>
    <recommendedName>
        <fullName evidence="3">Alpha-soluble NSF attachment protein</fullName>
    </recommendedName>
</protein>
<dbReference type="AlphaFoldDB" id="A0A0C2JW10"/>
<dbReference type="Gene3D" id="1.25.40.10">
    <property type="entry name" value="Tetratricopeptide repeat domain"/>
    <property type="match status" value="1"/>
</dbReference>
<dbReference type="InterPro" id="IPR011990">
    <property type="entry name" value="TPR-like_helical_dom_sf"/>
</dbReference>
<gene>
    <name evidence="1" type="ORF">RF11_13724</name>
</gene>
<reference evidence="1 2" key="1">
    <citation type="journal article" date="2014" name="Genome Biol. Evol.">
        <title>The genome of the myxosporean Thelohanellus kitauei shows adaptations to nutrient acquisition within its fish host.</title>
        <authorList>
            <person name="Yang Y."/>
            <person name="Xiong J."/>
            <person name="Zhou Z."/>
            <person name="Huo F."/>
            <person name="Miao W."/>
            <person name="Ran C."/>
            <person name="Liu Y."/>
            <person name="Zhang J."/>
            <person name="Feng J."/>
            <person name="Wang M."/>
            <person name="Wang M."/>
            <person name="Wang L."/>
            <person name="Yao B."/>
        </authorList>
    </citation>
    <scope>NUCLEOTIDE SEQUENCE [LARGE SCALE GENOMIC DNA]</scope>
    <source>
        <strain evidence="1">Wuqing</strain>
    </source>
</reference>
<keyword evidence="2" id="KW-1185">Reference proteome</keyword>
<evidence type="ECO:0008006" key="3">
    <source>
        <dbReference type="Google" id="ProtNLM"/>
    </source>
</evidence>
<name>A0A0C2JW10_THEKT</name>
<evidence type="ECO:0000313" key="1">
    <source>
        <dbReference type="EMBL" id="KII73613.1"/>
    </source>
</evidence>
<dbReference type="SUPFAM" id="SSF48452">
    <property type="entry name" value="TPR-like"/>
    <property type="match status" value="1"/>
</dbReference>
<evidence type="ECO:0000313" key="2">
    <source>
        <dbReference type="Proteomes" id="UP000031668"/>
    </source>
</evidence>